<feature type="compositionally biased region" description="Basic and acidic residues" evidence="1">
    <location>
        <begin position="54"/>
        <end position="64"/>
    </location>
</feature>
<dbReference type="STRING" id="420778.A0A1S8BKG4"/>
<organism evidence="2 3">
    <name type="scientific">Diplodia seriata</name>
    <dbReference type="NCBI Taxonomy" id="420778"/>
    <lineage>
        <taxon>Eukaryota</taxon>
        <taxon>Fungi</taxon>
        <taxon>Dikarya</taxon>
        <taxon>Ascomycota</taxon>
        <taxon>Pezizomycotina</taxon>
        <taxon>Dothideomycetes</taxon>
        <taxon>Dothideomycetes incertae sedis</taxon>
        <taxon>Botryosphaeriales</taxon>
        <taxon>Botryosphaeriaceae</taxon>
        <taxon>Diplodia</taxon>
    </lineage>
</organism>
<protein>
    <submittedName>
        <fullName evidence="2">Uncharacterized protein</fullName>
    </submittedName>
</protein>
<accession>A0A1S8BKG4</accession>
<proteinExistence type="predicted"/>
<evidence type="ECO:0000256" key="1">
    <source>
        <dbReference type="SAM" id="MobiDB-lite"/>
    </source>
</evidence>
<feature type="region of interest" description="Disordered" evidence="1">
    <location>
        <begin position="36"/>
        <end position="64"/>
    </location>
</feature>
<gene>
    <name evidence="2" type="ORF">BK809_0007837</name>
</gene>
<evidence type="ECO:0000313" key="2">
    <source>
        <dbReference type="EMBL" id="OMP87748.1"/>
    </source>
</evidence>
<reference evidence="2 3" key="1">
    <citation type="submission" date="2017-01" db="EMBL/GenBank/DDBJ databases">
        <title>Draft genome sequence of Diplodia seriata F98.1, a fungal species involved in grapevine trunk diseases.</title>
        <authorList>
            <person name="Robert-Siegwald G."/>
            <person name="Vallet J."/>
            <person name="Abou-Mansour E."/>
            <person name="Xu J."/>
            <person name="Rey P."/>
            <person name="Bertsch C."/>
            <person name="Rego C."/>
            <person name="Larignon P."/>
            <person name="Fontaine F."/>
            <person name="Lebrun M.-H."/>
        </authorList>
    </citation>
    <scope>NUCLEOTIDE SEQUENCE [LARGE SCALE GENOMIC DNA]</scope>
    <source>
        <strain evidence="2 3">F98.1</strain>
    </source>
</reference>
<sequence>MRSIFEIPVISAHAVNTFVPLIPCRELLPLMGSVDHEEEDEKVTPANGAAAPRSTKEKQKDKKPLGYIINVSSREDISEQRTDWPIAMGEREGEEAIWGRFLKHCGAVHVGSGVGRGGKA</sequence>
<comment type="caution">
    <text evidence="2">The sequence shown here is derived from an EMBL/GenBank/DDBJ whole genome shotgun (WGS) entry which is preliminary data.</text>
</comment>
<name>A0A1S8BKG4_9PEZI</name>
<dbReference type="OrthoDB" id="191139at2759"/>
<dbReference type="AlphaFoldDB" id="A0A1S8BKG4"/>
<evidence type="ECO:0000313" key="3">
    <source>
        <dbReference type="Proteomes" id="UP000190776"/>
    </source>
</evidence>
<dbReference type="Proteomes" id="UP000190776">
    <property type="component" value="Unassembled WGS sequence"/>
</dbReference>
<dbReference type="EMBL" id="MSZU01000076">
    <property type="protein sequence ID" value="OMP87748.1"/>
    <property type="molecule type" value="Genomic_DNA"/>
</dbReference>